<protein>
    <submittedName>
        <fullName evidence="2">Uncharacterized protein</fullName>
    </submittedName>
</protein>
<evidence type="ECO:0000313" key="2">
    <source>
        <dbReference type="EMBL" id="KAF7305642.1"/>
    </source>
</evidence>
<feature type="compositionally biased region" description="Polar residues" evidence="1">
    <location>
        <begin position="1095"/>
        <end position="1104"/>
    </location>
</feature>
<dbReference type="EMBL" id="JACAZE010000010">
    <property type="protein sequence ID" value="KAF7305642.1"/>
    <property type="molecule type" value="Genomic_DNA"/>
</dbReference>
<proteinExistence type="predicted"/>
<accession>A0A8H6W5I3</accession>
<dbReference type="AlphaFoldDB" id="A0A8H6W5I3"/>
<feature type="compositionally biased region" description="Low complexity" evidence="1">
    <location>
        <begin position="1072"/>
        <end position="1081"/>
    </location>
</feature>
<organism evidence="2 3">
    <name type="scientific">Mycena chlorophos</name>
    <name type="common">Agaric fungus</name>
    <name type="synonym">Agaricus chlorophos</name>
    <dbReference type="NCBI Taxonomy" id="658473"/>
    <lineage>
        <taxon>Eukaryota</taxon>
        <taxon>Fungi</taxon>
        <taxon>Dikarya</taxon>
        <taxon>Basidiomycota</taxon>
        <taxon>Agaricomycotina</taxon>
        <taxon>Agaricomycetes</taxon>
        <taxon>Agaricomycetidae</taxon>
        <taxon>Agaricales</taxon>
        <taxon>Marasmiineae</taxon>
        <taxon>Mycenaceae</taxon>
        <taxon>Mycena</taxon>
    </lineage>
</organism>
<feature type="region of interest" description="Disordered" evidence="1">
    <location>
        <begin position="1024"/>
        <end position="1116"/>
    </location>
</feature>
<keyword evidence="3" id="KW-1185">Reference proteome</keyword>
<comment type="caution">
    <text evidence="2">The sequence shown here is derived from an EMBL/GenBank/DDBJ whole genome shotgun (WGS) entry which is preliminary data.</text>
</comment>
<sequence length="1116" mass="122660">MMAIHATSDCVIGAWLSGGGSLGNGIQRILLPATTLDAHSRRSFATTMNSGGYWLPADRGGVWDGFLGSGSAEPVEGTDLLAEAMLDSTAFLFPTAPENDTPSATGEIAQTTNAGMDEFQEYMDFLHGPRMDTDALSRPPSSASSMGASEWTTGSPFGAMSVPIDPEDWAAAYAYQSHTPGSTTSDHLPMRDWSTAPSDYSGELPYAPSPSLPDWDPVYNLGQLFSFSDSDTGLGSEVLPMTELGGDPTSLPDDAIGQPLTDFEVAAALGPAATTEDGLLGARWVESSTVWLEPDVSSRVVYFPHDKPFYYTTKSKVEAIEKVSGVPSRFPIPATPTLFVVDYRNVDGIDENMTVDAIFKDREVHSYTGSSGARDVPDAYLPGEIFGLPKGTMVACRRIEAKCRGVNGCDALGDVFLKTERRALDPHERDQLVDAETRLREMQDTTDVGQVLAFVTAMERWCCRATLADGTRCPGKPEMVVTTQTFRNKDHIILCSHRSSERAQASQSHTAVQIPDRIDETLLGKAMRNESLVEGEDGKEQPVCARVTSRRSGSKGIATCPFGHIHDGRRFSAQVKPLTCKAKYILFAPWEELHPDIKRMLIVIPDPANGHTHPPPPPTKLTNAVRDIYKECVRRFGVTATPGRVDRAASTIAILGTTPALYHPALVSRDTRSRLVQEVKRELLGSMGNVNQQLSAYLDEQRRLDASEKFVQSYFELDGKRIIIGVRAALLQFIHRARTLDCDTTFKPLASPDMNIFEINVWLPGINRMVTIGRVWMEVHTRHMFRHLWQELQRIVLRLTRKALAFRGLHGLDSTVGAAISSTDDVLSRVLRVCHTHVQRGLPETDHLSAEDAARIRNFMYLPTVADVDAFKLWIQTVDDPNKKISAWWKHKLSHTWLLPGTIRCLSGIPGDVWDQMPATTNAGEAQHAHNNAETGTGMGVLESFQTCDKFSTRDAAEIKQAFDLAVLVNPRNELVDRFGSMIRRHTATTEKAKRASEVDDAVRALQQQQRELKAAEAEVKRQLAKAKAEAKSNSSGKVRPPPRAARSAVGPSTRPPSPEPEDPEPQEPEPTETVTDAASLPPAPSRPLKRKASNSDTIPQVSSRGRVIKKRERRD</sequence>
<dbReference type="OrthoDB" id="2988307at2759"/>
<reference evidence="2" key="1">
    <citation type="submission" date="2020-05" db="EMBL/GenBank/DDBJ databases">
        <title>Mycena genomes resolve the evolution of fungal bioluminescence.</title>
        <authorList>
            <person name="Tsai I.J."/>
        </authorList>
    </citation>
    <scope>NUCLEOTIDE SEQUENCE</scope>
    <source>
        <strain evidence="2">110903Hualien_Pintung</strain>
    </source>
</reference>
<evidence type="ECO:0000256" key="1">
    <source>
        <dbReference type="SAM" id="MobiDB-lite"/>
    </source>
</evidence>
<dbReference type="Proteomes" id="UP000613580">
    <property type="component" value="Unassembled WGS sequence"/>
</dbReference>
<name>A0A8H6W5I3_MYCCL</name>
<gene>
    <name evidence="2" type="ORF">HMN09_00817800</name>
</gene>
<evidence type="ECO:0000313" key="3">
    <source>
        <dbReference type="Proteomes" id="UP000613580"/>
    </source>
</evidence>
<feature type="compositionally biased region" description="Basic residues" evidence="1">
    <location>
        <begin position="1107"/>
        <end position="1116"/>
    </location>
</feature>
<feature type="compositionally biased region" description="Acidic residues" evidence="1">
    <location>
        <begin position="1060"/>
        <end position="1071"/>
    </location>
</feature>